<reference evidence="2" key="2">
    <citation type="submission" date="2023-01" db="EMBL/GenBank/DDBJ databases">
        <authorList>
            <person name="Sun Q."/>
            <person name="Evtushenko L."/>
        </authorList>
    </citation>
    <scope>NUCLEOTIDE SEQUENCE</scope>
    <source>
        <strain evidence="2">VKM B-2935</strain>
    </source>
</reference>
<dbReference type="RefSeq" id="WP_271194726.1">
    <property type="nucleotide sequence ID" value="NZ_BSFN01000003.1"/>
</dbReference>
<dbReference type="Gene3D" id="3.40.50.300">
    <property type="entry name" value="P-loop containing nucleotide triphosphate hydrolases"/>
    <property type="match status" value="1"/>
</dbReference>
<accession>A0A9W6K499</accession>
<protein>
    <submittedName>
        <fullName evidence="2">GTP-binding protein</fullName>
    </submittedName>
</protein>
<dbReference type="Proteomes" id="UP001143328">
    <property type="component" value="Unassembled WGS sequence"/>
</dbReference>
<feature type="coiled-coil region" evidence="1">
    <location>
        <begin position="336"/>
        <end position="386"/>
    </location>
</feature>
<dbReference type="InterPro" id="IPR027417">
    <property type="entry name" value="P-loop_NTPase"/>
</dbReference>
<keyword evidence="3" id="KW-1185">Reference proteome</keyword>
<name>A0A9W6K499_9PSED</name>
<evidence type="ECO:0000313" key="2">
    <source>
        <dbReference type="EMBL" id="GLK88517.1"/>
    </source>
</evidence>
<sequence length="609" mass="69805">MSSIQIKNILLWQKNGTLRNLEFLENRVNVITGDSGKGKSSILYIIDYCLLASETKGISKTNIDSKVTWYGLRINIHGREILIGRPSEENAETSQAFFSEDGIIPEAPHFNIKVDNLKKILNDAFGIDSELKIPYGGRHIRTGSKVSFRSFLPHSYQDQNAIIAPEYLYIRPADGRYQESIERTFRMALGVENAKTSTAKTKLLDLEQKQVAIERKREIFEKNKLAFSDDLQGLGREAAALGIIEDVPTDVDALLKKLKEVVIDSDIPLPGKGETEALEKKIFSLRSKNKKYESFADKKLEFSNSTKQAEDALRPVEFFNEHPELIFPSELANSLIHHLQTELSRLRAALKSKSQAPFLAEVKDLISENTKEIKNLEEKLAALQKNQKSRSSPKEYYKYIGRLDTKIQLFSDSDNHTFAYDPEEFQTKVDQLKSVIEEDNLKVELAEQKLNEFINDKLKRLKLKGYDNFTARFSEKERLIHLFSEDLSCVEKMPDIGSASNYLYLHLAYFFAIHQVAKRHKVTWMPSFMVLDQPSTPYFSNEGEPTDDIISLDAALIEMNSFIKHMDEEGGFQIILLEHIKETHWKRLALDRFHLVDKELRGDYGLILD</sequence>
<dbReference type="SUPFAM" id="SSF52540">
    <property type="entry name" value="P-loop containing nucleoside triphosphate hydrolases"/>
    <property type="match status" value="1"/>
</dbReference>
<reference evidence="2" key="1">
    <citation type="journal article" date="2014" name="Int. J. Syst. Evol. Microbiol.">
        <title>Complete genome sequence of Corynebacterium casei LMG S-19264T (=DSM 44701T), isolated from a smear-ripened cheese.</title>
        <authorList>
            <consortium name="US DOE Joint Genome Institute (JGI-PGF)"/>
            <person name="Walter F."/>
            <person name="Albersmeier A."/>
            <person name="Kalinowski J."/>
            <person name="Ruckert C."/>
        </authorList>
    </citation>
    <scope>NUCLEOTIDE SEQUENCE</scope>
    <source>
        <strain evidence="2">VKM B-2935</strain>
    </source>
</reference>
<gene>
    <name evidence="2" type="ORF">GCM10017655_15790</name>
</gene>
<feature type="coiled-coil region" evidence="1">
    <location>
        <begin position="429"/>
        <end position="456"/>
    </location>
</feature>
<dbReference type="InterPro" id="IPR022205">
    <property type="entry name" value="DUF3732"/>
</dbReference>
<organism evidence="2 3">
    <name type="scientific">Pseudomonas turukhanskensis</name>
    <dbReference type="NCBI Taxonomy" id="1806536"/>
    <lineage>
        <taxon>Bacteria</taxon>
        <taxon>Pseudomonadati</taxon>
        <taxon>Pseudomonadota</taxon>
        <taxon>Gammaproteobacteria</taxon>
        <taxon>Pseudomonadales</taxon>
        <taxon>Pseudomonadaceae</taxon>
        <taxon>Pseudomonas</taxon>
    </lineage>
</organism>
<dbReference type="AlphaFoldDB" id="A0A9W6K499"/>
<evidence type="ECO:0000256" key="1">
    <source>
        <dbReference type="SAM" id="Coils"/>
    </source>
</evidence>
<proteinExistence type="predicted"/>
<comment type="caution">
    <text evidence="2">The sequence shown here is derived from an EMBL/GenBank/DDBJ whole genome shotgun (WGS) entry which is preliminary data.</text>
</comment>
<dbReference type="Pfam" id="PF12532">
    <property type="entry name" value="DUF3732"/>
    <property type="match status" value="1"/>
</dbReference>
<dbReference type="EMBL" id="BSFN01000003">
    <property type="protein sequence ID" value="GLK88517.1"/>
    <property type="molecule type" value="Genomic_DNA"/>
</dbReference>
<evidence type="ECO:0000313" key="3">
    <source>
        <dbReference type="Proteomes" id="UP001143328"/>
    </source>
</evidence>
<keyword evidence="1" id="KW-0175">Coiled coil</keyword>